<dbReference type="HOGENOM" id="CLU_2256381_0_0_1"/>
<gene>
    <name evidence="2" type="ORF">CERSUDRAFT_117518</name>
</gene>
<dbReference type="EMBL" id="KB445804">
    <property type="protein sequence ID" value="EMD34000.1"/>
    <property type="molecule type" value="Genomic_DNA"/>
</dbReference>
<sequence>RRSHSYFRGNLSENAKSAGSGRPRPTRVNLRRHQKNPQAHDVAVYDSRTDNLEYLRCHPPPLLCAEPHTGCGTTQCGVVTCGRWKAEADLEHQRSQWGNERESG</sequence>
<feature type="non-terminal residue" evidence="2">
    <location>
        <position position="104"/>
    </location>
</feature>
<protein>
    <submittedName>
        <fullName evidence="2">Uncharacterized protein</fullName>
    </submittedName>
</protein>
<evidence type="ECO:0000256" key="1">
    <source>
        <dbReference type="SAM" id="MobiDB-lite"/>
    </source>
</evidence>
<evidence type="ECO:0000313" key="2">
    <source>
        <dbReference type="EMBL" id="EMD34000.1"/>
    </source>
</evidence>
<reference evidence="2 3" key="1">
    <citation type="journal article" date="2012" name="Proc. Natl. Acad. Sci. U.S.A.">
        <title>Comparative genomics of Ceriporiopsis subvermispora and Phanerochaete chrysosporium provide insight into selective ligninolysis.</title>
        <authorList>
            <person name="Fernandez-Fueyo E."/>
            <person name="Ruiz-Duenas F.J."/>
            <person name="Ferreira P."/>
            <person name="Floudas D."/>
            <person name="Hibbett D.S."/>
            <person name="Canessa P."/>
            <person name="Larrondo L.F."/>
            <person name="James T.Y."/>
            <person name="Seelenfreund D."/>
            <person name="Lobos S."/>
            <person name="Polanco R."/>
            <person name="Tello M."/>
            <person name="Honda Y."/>
            <person name="Watanabe T."/>
            <person name="Watanabe T."/>
            <person name="Ryu J.S."/>
            <person name="Kubicek C.P."/>
            <person name="Schmoll M."/>
            <person name="Gaskell J."/>
            <person name="Hammel K.E."/>
            <person name="St John F.J."/>
            <person name="Vanden Wymelenberg A."/>
            <person name="Sabat G."/>
            <person name="Splinter BonDurant S."/>
            <person name="Syed K."/>
            <person name="Yadav J.S."/>
            <person name="Doddapaneni H."/>
            <person name="Subramanian V."/>
            <person name="Lavin J.L."/>
            <person name="Oguiza J.A."/>
            <person name="Perez G."/>
            <person name="Pisabarro A.G."/>
            <person name="Ramirez L."/>
            <person name="Santoyo F."/>
            <person name="Master E."/>
            <person name="Coutinho P.M."/>
            <person name="Henrissat B."/>
            <person name="Lombard V."/>
            <person name="Magnuson J.K."/>
            <person name="Kuees U."/>
            <person name="Hori C."/>
            <person name="Igarashi K."/>
            <person name="Samejima M."/>
            <person name="Held B.W."/>
            <person name="Barry K.W."/>
            <person name="LaButti K.M."/>
            <person name="Lapidus A."/>
            <person name="Lindquist E.A."/>
            <person name="Lucas S.M."/>
            <person name="Riley R."/>
            <person name="Salamov A.A."/>
            <person name="Hoffmeister D."/>
            <person name="Schwenk D."/>
            <person name="Hadar Y."/>
            <person name="Yarden O."/>
            <person name="de Vries R.P."/>
            <person name="Wiebenga A."/>
            <person name="Stenlid J."/>
            <person name="Eastwood D."/>
            <person name="Grigoriev I.V."/>
            <person name="Berka R.M."/>
            <person name="Blanchette R.A."/>
            <person name="Kersten P."/>
            <person name="Martinez A.T."/>
            <person name="Vicuna R."/>
            <person name="Cullen D."/>
        </authorList>
    </citation>
    <scope>NUCLEOTIDE SEQUENCE [LARGE SCALE GENOMIC DNA]</scope>
    <source>
        <strain evidence="2 3">B</strain>
    </source>
</reference>
<organism evidence="2 3">
    <name type="scientific">Ceriporiopsis subvermispora (strain B)</name>
    <name type="common">White-rot fungus</name>
    <name type="synonym">Gelatoporia subvermispora</name>
    <dbReference type="NCBI Taxonomy" id="914234"/>
    <lineage>
        <taxon>Eukaryota</taxon>
        <taxon>Fungi</taxon>
        <taxon>Dikarya</taxon>
        <taxon>Basidiomycota</taxon>
        <taxon>Agaricomycotina</taxon>
        <taxon>Agaricomycetes</taxon>
        <taxon>Polyporales</taxon>
        <taxon>Gelatoporiaceae</taxon>
        <taxon>Gelatoporia</taxon>
    </lineage>
</organism>
<name>M2QPB8_CERS8</name>
<feature type="region of interest" description="Disordered" evidence="1">
    <location>
        <begin position="1"/>
        <end position="39"/>
    </location>
</feature>
<keyword evidence="3" id="KW-1185">Reference proteome</keyword>
<dbReference type="Proteomes" id="UP000016930">
    <property type="component" value="Unassembled WGS sequence"/>
</dbReference>
<dbReference type="AlphaFoldDB" id="M2QPB8"/>
<evidence type="ECO:0000313" key="3">
    <source>
        <dbReference type="Proteomes" id="UP000016930"/>
    </source>
</evidence>
<proteinExistence type="predicted"/>
<accession>M2QPB8</accession>